<dbReference type="InterPro" id="IPR036544">
    <property type="entry name" value="QCR7_sf"/>
</dbReference>
<comment type="similarity">
    <text evidence="2 12">Belongs to the UQCRB/QCR7 family.</text>
</comment>
<keyword evidence="4 12" id="KW-0813">Transport</keyword>
<comment type="subunit">
    <text evidence="11">Component of the ubiquinol-cytochrome c oxidoreductase (cytochrome b-c1 complex, complex III, CIII), a multisubunit enzyme composed of 11 subunits. The complex is composed of 3 respiratory subunits cytochrome b, cytochrome c1 and Rieske protein UQCRFS1, 2 core protein subunits UQCRC1/QCR1 and UQCRC2/QCR2, and 6 low-molecular weight protein subunits UQCRH/QCR6, UQCRB/QCR7, UQCRQ/QCR8, UQCR10/QCR9, UQCR11/QCR10 and subunit 9, the cleavage product of Rieske protein UQCRFS1. The complex exists as an obligatory dimer and forms supercomplexes (SCs) in the inner mitochondrial membrane with NADH-ubiquinone oxidoreductase (complex I, CI) and cytochrome c oxidase (complex IV, CIV), resulting in different assemblies (supercomplex SCI(1)III(2)IV(1) and megacomplex MCI(2)III(2)IV(2)).</text>
</comment>
<keyword evidence="5 12" id="KW-0679">Respiratory chain</keyword>
<dbReference type="SUPFAM" id="SSF81524">
    <property type="entry name" value="14 kDa protein of cytochrome bc1 complex (Ubiquinol-cytochrome c reductase)"/>
    <property type="match status" value="1"/>
</dbReference>
<dbReference type="PIRSF" id="PIRSF000022">
    <property type="entry name" value="Bc1_14K"/>
    <property type="match status" value="1"/>
</dbReference>
<keyword evidence="9 12" id="KW-0472">Membrane</keyword>
<keyword evidence="7 12" id="KW-0249">Electron transport</keyword>
<evidence type="ECO:0000256" key="1">
    <source>
        <dbReference type="ARBA" id="ARBA00004443"/>
    </source>
</evidence>
<evidence type="ECO:0000256" key="3">
    <source>
        <dbReference type="ARBA" id="ARBA00016323"/>
    </source>
</evidence>
<comment type="subcellular location">
    <subcellularLocation>
        <location evidence="1">Mitochondrion inner membrane</location>
        <topology evidence="1">Peripheral membrane protein</topology>
        <orientation evidence="1">Matrix side</orientation>
    </subcellularLocation>
</comment>
<keyword evidence="14" id="KW-1185">Reference proteome</keyword>
<dbReference type="Pfam" id="PF02271">
    <property type="entry name" value="UCR_14kD"/>
    <property type="match status" value="1"/>
</dbReference>
<comment type="subunit">
    <text evidence="10">Component of the ubiquinol-cytochrome c oxidoreductase (cytochrome b-c1 complex, complex III, CIII), a multisubunit enzyme composed of 3 respiratory subunits cytochrome b, cytochrome c1 and Rieske protein, 2 core protein subunits, and additional low-molecular weight protein subunits. The complex exists as an obligatory dimer and forms supercomplexes (SCs) in the inner mitochondrial membrane with cytochrome c oxidase (complex IV, CIV).</text>
</comment>
<dbReference type="PANTHER" id="PTHR12022:SF0">
    <property type="entry name" value="CYTOCHROME B-C1 COMPLEX SUBUNIT 7"/>
    <property type="match status" value="1"/>
</dbReference>
<accession>A0AAN8Q4C0</accession>
<evidence type="ECO:0000256" key="6">
    <source>
        <dbReference type="ARBA" id="ARBA00022792"/>
    </source>
</evidence>
<keyword evidence="6 12" id="KW-0999">Mitochondrion inner membrane</keyword>
<evidence type="ECO:0000256" key="5">
    <source>
        <dbReference type="ARBA" id="ARBA00022660"/>
    </source>
</evidence>
<dbReference type="PANTHER" id="PTHR12022">
    <property type="entry name" value="UBIQUINOL-CYTOCHROME C REDUCTASE COMPLEX 14 KD PROTEIN"/>
    <property type="match status" value="1"/>
</dbReference>
<evidence type="ECO:0000256" key="9">
    <source>
        <dbReference type="ARBA" id="ARBA00023136"/>
    </source>
</evidence>
<gene>
    <name evidence="13" type="ORF">SNE40_006324</name>
</gene>
<dbReference type="EMBL" id="JAZGQO010000005">
    <property type="protein sequence ID" value="KAK6187076.1"/>
    <property type="molecule type" value="Genomic_DNA"/>
</dbReference>
<evidence type="ECO:0000256" key="4">
    <source>
        <dbReference type="ARBA" id="ARBA00022448"/>
    </source>
</evidence>
<dbReference type="Proteomes" id="UP001347796">
    <property type="component" value="Unassembled WGS sequence"/>
</dbReference>
<evidence type="ECO:0000313" key="14">
    <source>
        <dbReference type="Proteomes" id="UP001347796"/>
    </source>
</evidence>
<comment type="caution">
    <text evidence="13">The sequence shown here is derived from an EMBL/GenBank/DDBJ whole genome shotgun (WGS) entry which is preliminary data.</text>
</comment>
<dbReference type="FunFam" id="1.10.1090.10:FF:000001">
    <property type="entry name" value="Cytochrome b-c1 complex subunit 7"/>
    <property type="match status" value="1"/>
</dbReference>
<evidence type="ECO:0000256" key="10">
    <source>
        <dbReference type="ARBA" id="ARBA00038521"/>
    </source>
</evidence>
<evidence type="ECO:0000256" key="8">
    <source>
        <dbReference type="ARBA" id="ARBA00023128"/>
    </source>
</evidence>
<protein>
    <recommendedName>
        <fullName evidence="3 12">Cytochrome b-c1 complex subunit 7</fullName>
    </recommendedName>
</protein>
<evidence type="ECO:0000256" key="7">
    <source>
        <dbReference type="ARBA" id="ARBA00022982"/>
    </source>
</evidence>
<evidence type="ECO:0000256" key="12">
    <source>
        <dbReference type="PIRNR" id="PIRNR000022"/>
    </source>
</evidence>
<sequence length="113" mass="13438">MAAPIRRAVAEMPAWRKTLQRWAYHKSNFGKLGLMIDDCLYETPEVKEAVSRLPADLYNQRVFRISRALNLSMRKDILPKEEQHTVDDDVRYLKPYLDEVKKEKAEKLEWDMK</sequence>
<comment type="function">
    <text evidence="12">Component of the ubiquinol-cytochrome c oxidoreductase, a multisubunit transmembrane complex that is part of the mitochondrial electron transport chain which drives oxidative phosphorylation.</text>
</comment>
<dbReference type="AlphaFoldDB" id="A0AAN8Q4C0"/>
<evidence type="ECO:0000256" key="2">
    <source>
        <dbReference type="ARBA" id="ARBA00008554"/>
    </source>
</evidence>
<dbReference type="GO" id="GO:0006122">
    <property type="term" value="P:mitochondrial electron transport, ubiquinol to cytochrome c"/>
    <property type="evidence" value="ECO:0007669"/>
    <property type="project" value="InterPro"/>
</dbReference>
<dbReference type="GO" id="GO:0005743">
    <property type="term" value="C:mitochondrial inner membrane"/>
    <property type="evidence" value="ECO:0007669"/>
    <property type="project" value="UniProtKB-SubCell"/>
</dbReference>
<organism evidence="13 14">
    <name type="scientific">Patella caerulea</name>
    <name type="common">Rayed Mediterranean limpet</name>
    <dbReference type="NCBI Taxonomy" id="87958"/>
    <lineage>
        <taxon>Eukaryota</taxon>
        <taxon>Metazoa</taxon>
        <taxon>Spiralia</taxon>
        <taxon>Lophotrochozoa</taxon>
        <taxon>Mollusca</taxon>
        <taxon>Gastropoda</taxon>
        <taxon>Patellogastropoda</taxon>
        <taxon>Patelloidea</taxon>
        <taxon>Patellidae</taxon>
        <taxon>Patella</taxon>
    </lineage>
</organism>
<dbReference type="Gene3D" id="1.10.1090.10">
    <property type="entry name" value="Cytochrome b-c1 complex subunit 7"/>
    <property type="match status" value="1"/>
</dbReference>
<dbReference type="GO" id="GO:0045275">
    <property type="term" value="C:respiratory chain complex III"/>
    <property type="evidence" value="ECO:0007669"/>
    <property type="project" value="InterPro"/>
</dbReference>
<reference evidence="13 14" key="1">
    <citation type="submission" date="2024-01" db="EMBL/GenBank/DDBJ databases">
        <title>The genome of the rayed Mediterranean limpet Patella caerulea (Linnaeus, 1758).</title>
        <authorList>
            <person name="Anh-Thu Weber A."/>
            <person name="Halstead-Nussloch G."/>
        </authorList>
    </citation>
    <scope>NUCLEOTIDE SEQUENCE [LARGE SCALE GENOMIC DNA]</scope>
    <source>
        <strain evidence="13">AATW-2023a</strain>
        <tissue evidence="13">Whole specimen</tissue>
    </source>
</reference>
<proteinExistence type="inferred from homology"/>
<dbReference type="InterPro" id="IPR003197">
    <property type="entry name" value="QCR7"/>
</dbReference>
<evidence type="ECO:0000313" key="13">
    <source>
        <dbReference type="EMBL" id="KAK6187076.1"/>
    </source>
</evidence>
<keyword evidence="8 12" id="KW-0496">Mitochondrion</keyword>
<name>A0AAN8Q4C0_PATCE</name>
<evidence type="ECO:0000256" key="11">
    <source>
        <dbReference type="ARBA" id="ARBA00046393"/>
    </source>
</evidence>